<dbReference type="PANTHER" id="PTHR20855">
    <property type="entry name" value="ADIPOR/PROGESTIN RECEPTOR-RELATED"/>
    <property type="match status" value="1"/>
</dbReference>
<evidence type="ECO:0000256" key="7">
    <source>
        <dbReference type="SAM" id="Phobius"/>
    </source>
</evidence>
<feature type="transmembrane region" description="Helical" evidence="7">
    <location>
        <begin position="148"/>
        <end position="173"/>
    </location>
</feature>
<evidence type="ECO:0000256" key="5">
    <source>
        <dbReference type="ARBA" id="ARBA00023136"/>
    </source>
</evidence>
<evidence type="ECO:0000256" key="3">
    <source>
        <dbReference type="ARBA" id="ARBA00022692"/>
    </source>
</evidence>
<feature type="transmembrane region" description="Helical" evidence="7">
    <location>
        <begin position="300"/>
        <end position="320"/>
    </location>
</feature>
<feature type="binding site" evidence="6">
    <location>
        <position position="134"/>
    </location>
    <ligand>
        <name>Zn(2+)</name>
        <dbReference type="ChEBI" id="CHEBI:29105"/>
    </ligand>
</feature>
<dbReference type="AlphaFoldDB" id="A0A9W9K6V4"/>
<comment type="caution">
    <text evidence="8">The sequence shown here is derived from an EMBL/GenBank/DDBJ whole genome shotgun (WGS) entry which is preliminary data.</text>
</comment>
<feature type="transmembrane region" description="Helical" evidence="7">
    <location>
        <begin position="113"/>
        <end position="136"/>
    </location>
</feature>
<feature type="transmembrane region" description="Helical" evidence="7">
    <location>
        <begin position="209"/>
        <end position="232"/>
    </location>
</feature>
<dbReference type="InterPro" id="IPR004254">
    <property type="entry name" value="AdipoR/HlyIII-related"/>
</dbReference>
<comment type="subcellular location">
    <subcellularLocation>
        <location evidence="1">Membrane</location>
        <topology evidence="1">Multi-pass membrane protein</topology>
    </subcellularLocation>
</comment>
<keyword evidence="6" id="KW-0862">Zinc</keyword>
<accession>A0A9W9K6V4</accession>
<organism evidence="8 9">
    <name type="scientific">Penicillium angulare</name>
    <dbReference type="NCBI Taxonomy" id="116970"/>
    <lineage>
        <taxon>Eukaryota</taxon>
        <taxon>Fungi</taxon>
        <taxon>Dikarya</taxon>
        <taxon>Ascomycota</taxon>
        <taxon>Pezizomycotina</taxon>
        <taxon>Eurotiomycetes</taxon>
        <taxon>Eurotiomycetidae</taxon>
        <taxon>Eurotiales</taxon>
        <taxon>Aspergillaceae</taxon>
        <taxon>Penicillium</taxon>
    </lineage>
</organism>
<dbReference type="OrthoDB" id="529367at2759"/>
<proteinExistence type="inferred from homology"/>
<evidence type="ECO:0000256" key="1">
    <source>
        <dbReference type="ARBA" id="ARBA00004141"/>
    </source>
</evidence>
<dbReference type="Proteomes" id="UP001149165">
    <property type="component" value="Unassembled WGS sequence"/>
</dbReference>
<evidence type="ECO:0000313" key="8">
    <source>
        <dbReference type="EMBL" id="KAJ5094337.1"/>
    </source>
</evidence>
<feature type="transmembrane region" description="Helical" evidence="7">
    <location>
        <begin position="179"/>
        <end position="197"/>
    </location>
</feature>
<gene>
    <name evidence="8" type="ORF">N7456_010198</name>
</gene>
<evidence type="ECO:0000313" key="9">
    <source>
        <dbReference type="Proteomes" id="UP001149165"/>
    </source>
</evidence>
<feature type="binding site" evidence="6">
    <location>
        <position position="302"/>
    </location>
    <ligand>
        <name>Zn(2+)</name>
        <dbReference type="ChEBI" id="CHEBI:29105"/>
    </ligand>
</feature>
<dbReference type="GO" id="GO:0038023">
    <property type="term" value="F:signaling receptor activity"/>
    <property type="evidence" value="ECO:0007669"/>
    <property type="project" value="TreeGrafter"/>
</dbReference>
<name>A0A9W9K6V4_9EURO</name>
<keyword evidence="9" id="KW-1185">Reference proteome</keyword>
<dbReference type="GO" id="GO:0006882">
    <property type="term" value="P:intracellular zinc ion homeostasis"/>
    <property type="evidence" value="ECO:0007669"/>
    <property type="project" value="TreeGrafter"/>
</dbReference>
<feature type="binding site" evidence="6">
    <location>
        <position position="298"/>
    </location>
    <ligand>
        <name>Zn(2+)</name>
        <dbReference type="ChEBI" id="CHEBI:29105"/>
    </ligand>
</feature>
<dbReference type="EMBL" id="JAPQKH010000006">
    <property type="protein sequence ID" value="KAJ5094337.1"/>
    <property type="molecule type" value="Genomic_DNA"/>
</dbReference>
<keyword evidence="4 7" id="KW-1133">Transmembrane helix</keyword>
<keyword evidence="5 7" id="KW-0472">Membrane</keyword>
<sequence length="332" mass="37919">MEKSPRQRKHASLQSVESSAQLGVPHRLHFQQYQDLLSYNELPEWYQDNPFIHVGYRPVSNSTRKCFASLLYLHNESVNIYSHLIPAIAFLVSQWCLYQYLQVWYPSTSLDDQIIFAFFLLTASICLGLSATYHTLASHSHDTCNRWLQLDFIGIVILTLGDFISGIHMIFYCEPDLKLVYWGMIATLSLISVMILLNPKFQGPTWRTFRVGAFIATRLSGIAPLVHGVRIFGFGQMAQFGMPFYLIEGLLLIIGAAVYTVCLFVYPLFRKPAMLTHYKTRVPESLNPGKFDIFGSSHQIFHVLVVLATITQFVGILGAFDYNHHHRMCELA</sequence>
<keyword evidence="6" id="KW-0479">Metal-binding</keyword>
<evidence type="ECO:0000256" key="6">
    <source>
        <dbReference type="PIRSR" id="PIRSR604254-1"/>
    </source>
</evidence>
<feature type="transmembrane region" description="Helical" evidence="7">
    <location>
        <begin position="244"/>
        <end position="269"/>
    </location>
</feature>
<keyword evidence="3 7" id="KW-0812">Transmembrane</keyword>
<reference evidence="8" key="2">
    <citation type="journal article" date="2023" name="IMA Fungus">
        <title>Comparative genomic study of the Penicillium genus elucidates a diverse pangenome and 15 lateral gene transfer events.</title>
        <authorList>
            <person name="Petersen C."/>
            <person name="Sorensen T."/>
            <person name="Nielsen M.R."/>
            <person name="Sondergaard T.E."/>
            <person name="Sorensen J.L."/>
            <person name="Fitzpatrick D.A."/>
            <person name="Frisvad J.C."/>
            <person name="Nielsen K.L."/>
        </authorList>
    </citation>
    <scope>NUCLEOTIDE SEQUENCE</scope>
    <source>
        <strain evidence="8">IBT 30069</strain>
    </source>
</reference>
<dbReference type="Pfam" id="PF03006">
    <property type="entry name" value="HlyIII"/>
    <property type="match status" value="2"/>
</dbReference>
<protein>
    <submittedName>
        <fullName evidence="8">Hemolysin-III channel protein Izh2</fullName>
    </submittedName>
</protein>
<evidence type="ECO:0000256" key="2">
    <source>
        <dbReference type="ARBA" id="ARBA00007018"/>
    </source>
</evidence>
<dbReference type="PANTHER" id="PTHR20855:SF52">
    <property type="entry name" value="ADIPONECTIN RECEPTOR PROTEIN"/>
    <property type="match status" value="1"/>
</dbReference>
<dbReference type="GO" id="GO:0016020">
    <property type="term" value="C:membrane"/>
    <property type="evidence" value="ECO:0007669"/>
    <property type="project" value="UniProtKB-SubCell"/>
</dbReference>
<reference evidence="8" key="1">
    <citation type="submission" date="2022-11" db="EMBL/GenBank/DDBJ databases">
        <authorList>
            <person name="Petersen C."/>
        </authorList>
    </citation>
    <scope>NUCLEOTIDE SEQUENCE</scope>
    <source>
        <strain evidence="8">IBT 30069</strain>
    </source>
</reference>
<dbReference type="GO" id="GO:0046872">
    <property type="term" value="F:metal ion binding"/>
    <property type="evidence" value="ECO:0007669"/>
    <property type="project" value="UniProtKB-KW"/>
</dbReference>
<evidence type="ECO:0000256" key="4">
    <source>
        <dbReference type="ARBA" id="ARBA00022989"/>
    </source>
</evidence>
<comment type="similarity">
    <text evidence="2">Belongs to the ADIPOR family.</text>
</comment>